<feature type="signal peptide" evidence="3">
    <location>
        <begin position="1"/>
        <end position="21"/>
    </location>
</feature>
<evidence type="ECO:0000256" key="1">
    <source>
        <dbReference type="SAM" id="MobiDB-lite"/>
    </source>
</evidence>
<feature type="region of interest" description="Disordered" evidence="1">
    <location>
        <begin position="107"/>
        <end position="134"/>
    </location>
</feature>
<dbReference type="AlphaFoldDB" id="A0A8B8G2J1"/>
<protein>
    <submittedName>
        <fullName evidence="5">Uncharacterized protein LOC112688293</fullName>
    </submittedName>
</protein>
<proteinExistence type="predicted"/>
<evidence type="ECO:0000256" key="3">
    <source>
        <dbReference type="SAM" id="SignalP"/>
    </source>
</evidence>
<gene>
    <name evidence="5" type="primary">LOC112688293</name>
</gene>
<keyword evidence="4" id="KW-1185">Reference proteome</keyword>
<keyword evidence="2" id="KW-1133">Transmembrane helix</keyword>
<feature type="region of interest" description="Disordered" evidence="1">
    <location>
        <begin position="28"/>
        <end position="49"/>
    </location>
</feature>
<evidence type="ECO:0000313" key="4">
    <source>
        <dbReference type="Proteomes" id="UP000694846"/>
    </source>
</evidence>
<dbReference type="PANTHER" id="PTHR21879">
    <property type="entry name" value="FI03362P-RELATED-RELATED"/>
    <property type="match status" value="1"/>
</dbReference>
<dbReference type="Pfam" id="PF07898">
    <property type="entry name" value="DUF1676"/>
    <property type="match status" value="1"/>
</dbReference>
<evidence type="ECO:0000256" key="2">
    <source>
        <dbReference type="SAM" id="Phobius"/>
    </source>
</evidence>
<name>A0A8B8G2J1_9HEMI</name>
<dbReference type="Proteomes" id="UP000694846">
    <property type="component" value="Unplaced"/>
</dbReference>
<reference evidence="5" key="1">
    <citation type="submission" date="2025-08" db="UniProtKB">
        <authorList>
            <consortium name="RefSeq"/>
        </authorList>
    </citation>
    <scope>IDENTIFICATION</scope>
    <source>
        <tissue evidence="5">Whole body</tissue>
    </source>
</reference>
<dbReference type="OrthoDB" id="8191402at2759"/>
<accession>A0A8B8G2J1</accession>
<dbReference type="PANTHER" id="PTHR21879:SF17">
    <property type="entry name" value="LD24139P"/>
    <property type="match status" value="1"/>
</dbReference>
<feature type="compositionally biased region" description="Basic and acidic residues" evidence="1">
    <location>
        <begin position="34"/>
        <end position="46"/>
    </location>
</feature>
<dbReference type="RefSeq" id="XP_025417202.1">
    <property type="nucleotide sequence ID" value="XM_025561417.1"/>
</dbReference>
<sequence length="292" mass="31127">MRFACCCTVLLLAALTFSSQAAVLASHNDGNHVTQEDSSRAARSDESSATAVPGNWAMIARVADECARDKDTVACVAVKTATALERAARMNGNVNILPGLLIKKNTADEGTRDSRSLPTEEELRGQLAEPATGSDHTSKVTEMVFNSALRFLQSRTFQFTFPQTNPEELSRAIEEGRGKLKKKVLPILGLLAVKIAAVLPILLGIIGFFALKALLFGKLALLIAGVMAFQKYASTSGGFGKIADNWSAPNVASAWPAAQAAPSTNGGYYRRSMEAQQMAYNGQMQPSAQTVA</sequence>
<keyword evidence="3" id="KW-0732">Signal</keyword>
<dbReference type="GeneID" id="112688293"/>
<organism evidence="4 5">
    <name type="scientific">Sipha flava</name>
    <name type="common">yellow sugarcane aphid</name>
    <dbReference type="NCBI Taxonomy" id="143950"/>
    <lineage>
        <taxon>Eukaryota</taxon>
        <taxon>Metazoa</taxon>
        <taxon>Ecdysozoa</taxon>
        <taxon>Arthropoda</taxon>
        <taxon>Hexapoda</taxon>
        <taxon>Insecta</taxon>
        <taxon>Pterygota</taxon>
        <taxon>Neoptera</taxon>
        <taxon>Paraneoptera</taxon>
        <taxon>Hemiptera</taxon>
        <taxon>Sternorrhyncha</taxon>
        <taxon>Aphidomorpha</taxon>
        <taxon>Aphidoidea</taxon>
        <taxon>Aphididae</taxon>
        <taxon>Sipha</taxon>
    </lineage>
</organism>
<dbReference type="InterPro" id="IPR012464">
    <property type="entry name" value="DUF1676"/>
</dbReference>
<keyword evidence="2" id="KW-0812">Transmembrane</keyword>
<feature type="transmembrane region" description="Helical" evidence="2">
    <location>
        <begin position="187"/>
        <end position="211"/>
    </location>
</feature>
<evidence type="ECO:0000313" key="5">
    <source>
        <dbReference type="RefSeq" id="XP_025417202.1"/>
    </source>
</evidence>
<feature type="chain" id="PRO_5034442964" evidence="3">
    <location>
        <begin position="22"/>
        <end position="292"/>
    </location>
</feature>
<dbReference type="GO" id="GO:0016020">
    <property type="term" value="C:membrane"/>
    <property type="evidence" value="ECO:0007669"/>
    <property type="project" value="TreeGrafter"/>
</dbReference>
<keyword evidence="2" id="KW-0472">Membrane</keyword>